<feature type="compositionally biased region" description="Pro residues" evidence="1">
    <location>
        <begin position="487"/>
        <end position="503"/>
    </location>
</feature>
<feature type="compositionally biased region" description="Low complexity" evidence="1">
    <location>
        <begin position="119"/>
        <end position="140"/>
    </location>
</feature>
<evidence type="ECO:0000313" key="3">
    <source>
        <dbReference type="Proteomes" id="UP000649617"/>
    </source>
</evidence>
<keyword evidence="3" id="KW-1185">Reference proteome</keyword>
<evidence type="ECO:0000256" key="1">
    <source>
        <dbReference type="SAM" id="MobiDB-lite"/>
    </source>
</evidence>
<feature type="compositionally biased region" description="Basic and acidic residues" evidence="1">
    <location>
        <begin position="336"/>
        <end position="345"/>
    </location>
</feature>
<dbReference type="Proteomes" id="UP000649617">
    <property type="component" value="Unassembled WGS sequence"/>
</dbReference>
<protein>
    <submittedName>
        <fullName evidence="2">Uncharacterized protein</fullName>
    </submittedName>
</protein>
<reference evidence="2" key="1">
    <citation type="submission" date="2021-02" db="EMBL/GenBank/DDBJ databases">
        <authorList>
            <person name="Dougan E. K."/>
            <person name="Rhodes N."/>
            <person name="Thang M."/>
            <person name="Chan C."/>
        </authorList>
    </citation>
    <scope>NUCLEOTIDE SEQUENCE</scope>
</reference>
<feature type="compositionally biased region" description="Polar residues" evidence="1">
    <location>
        <begin position="284"/>
        <end position="295"/>
    </location>
</feature>
<organism evidence="2 3">
    <name type="scientific">Symbiodinium pilosum</name>
    <name type="common">Dinoflagellate</name>
    <dbReference type="NCBI Taxonomy" id="2952"/>
    <lineage>
        <taxon>Eukaryota</taxon>
        <taxon>Sar</taxon>
        <taxon>Alveolata</taxon>
        <taxon>Dinophyceae</taxon>
        <taxon>Suessiales</taxon>
        <taxon>Symbiodiniaceae</taxon>
        <taxon>Symbiodinium</taxon>
    </lineage>
</organism>
<dbReference type="EMBL" id="CAJNIZ010001002">
    <property type="protein sequence ID" value="CAE7180488.1"/>
    <property type="molecule type" value="Genomic_DNA"/>
</dbReference>
<dbReference type="AlphaFoldDB" id="A0A812IT41"/>
<feature type="compositionally biased region" description="Acidic residues" evidence="1">
    <location>
        <begin position="408"/>
        <end position="418"/>
    </location>
</feature>
<name>A0A812IT41_SYMPI</name>
<feature type="compositionally biased region" description="Basic and acidic residues" evidence="1">
    <location>
        <begin position="390"/>
        <end position="407"/>
    </location>
</feature>
<proteinExistence type="predicted"/>
<accession>A0A812IT41</accession>
<feature type="compositionally biased region" description="Basic and acidic residues" evidence="1">
    <location>
        <begin position="451"/>
        <end position="474"/>
    </location>
</feature>
<feature type="region of interest" description="Disordered" evidence="1">
    <location>
        <begin position="284"/>
        <end position="527"/>
    </location>
</feature>
<feature type="compositionally biased region" description="Basic and acidic residues" evidence="1">
    <location>
        <begin position="170"/>
        <end position="224"/>
    </location>
</feature>
<feature type="compositionally biased region" description="Basic and acidic residues" evidence="1">
    <location>
        <begin position="141"/>
        <end position="158"/>
    </location>
</feature>
<feature type="compositionally biased region" description="Low complexity" evidence="1">
    <location>
        <begin position="159"/>
        <end position="169"/>
    </location>
</feature>
<gene>
    <name evidence="2" type="ORF">SPIL2461_LOCUS1055</name>
</gene>
<feature type="compositionally biased region" description="Low complexity" evidence="1">
    <location>
        <begin position="379"/>
        <end position="389"/>
    </location>
</feature>
<feature type="compositionally biased region" description="Polar residues" evidence="1">
    <location>
        <begin position="432"/>
        <end position="443"/>
    </location>
</feature>
<feature type="region of interest" description="Disordered" evidence="1">
    <location>
        <begin position="119"/>
        <end position="224"/>
    </location>
</feature>
<sequence length="619" mass="68294">MPGLVIALAEANCCRVLLGVFGNSWSGEKASSESRKNVEVVNSCASCNSQACDAIVARCQEKHLNMEVHSNGSTPVHPDADPSTNFAVPPLGAYPQPAWPQVPLDPGLGIEAAAFAQPAVPAAPERPAQFAQWQQQQQQEQHQRDLERQKREEEELKQELQQQLLQQQAKAEEAAREAERRAAEAEAERLAAEARAEEERLQAEKAERERQERQEAEERAKDAERQRILQMWQQEATGQDEQLRTQQSMGSQLPAHFWGLPAQSTPTLPSFPQGHLQQFMDQQAATMTSPQQLNAHQPFAPHLVPPHWQQQQQQQQNLAATPGQHPAGSSSTQRQPAEEQDRDDLTEASEPGASPQVPDNDDADTEAPTEESDYDPFTSAANAAQASHPPAREKEYNPFEQAERDAAAAEEDEDDEGTFESLIELLRAAETGGNSASSRSADPTPTPQAAREARPMDTGEEHFAKAKAKPKTEYHFNQATQRWEPKAAPPSPPKPEPFRPGPAMPRHRPQYQQQVVPPRPMTPQVQAPPRRLVIAECEAEARVDAASGSCSLAQALAVRLALRFESRPKDILVSMSEAGLPAAKDQRSTVKTIMRLCHPDKCKHPEAKRAMQILGPLLS</sequence>
<dbReference type="OrthoDB" id="448301at2759"/>
<comment type="caution">
    <text evidence="2">The sequence shown here is derived from an EMBL/GenBank/DDBJ whole genome shotgun (WGS) entry which is preliminary data.</text>
</comment>
<feature type="compositionally biased region" description="Acidic residues" evidence="1">
    <location>
        <begin position="359"/>
        <end position="374"/>
    </location>
</feature>
<evidence type="ECO:0000313" key="2">
    <source>
        <dbReference type="EMBL" id="CAE7180488.1"/>
    </source>
</evidence>